<comment type="caution">
    <text evidence="2">The sequence shown here is derived from an EMBL/GenBank/DDBJ whole genome shotgun (WGS) entry which is preliminary data.</text>
</comment>
<dbReference type="SUPFAM" id="SSF89360">
    <property type="entry name" value="HesB-like domain"/>
    <property type="match status" value="1"/>
</dbReference>
<accession>A0ABV5Z139</accession>
<dbReference type="InterPro" id="IPR035903">
    <property type="entry name" value="HesB-like_dom_sf"/>
</dbReference>
<evidence type="ECO:0000313" key="2">
    <source>
        <dbReference type="EMBL" id="MFB9859798.1"/>
    </source>
</evidence>
<dbReference type="Proteomes" id="UP001589740">
    <property type="component" value="Unassembled WGS sequence"/>
</dbReference>
<proteinExistence type="predicted"/>
<sequence>MLEVTDRAVDWMKDEMDPDEGQGVNVYVRYGGDTQLKQGFSPALTVDQIPPDSKIFEYEGLQVFIKEADLWYFEDAELQIDSVDEEVIFNLK</sequence>
<evidence type="ECO:0000313" key="3">
    <source>
        <dbReference type="Proteomes" id="UP001589740"/>
    </source>
</evidence>
<gene>
    <name evidence="2" type="ORF">ACFFLE_01580</name>
</gene>
<feature type="domain" description="Core" evidence="1">
    <location>
        <begin position="2"/>
        <end position="89"/>
    </location>
</feature>
<dbReference type="Pfam" id="PF01521">
    <property type="entry name" value="Fe-S_biosyn"/>
    <property type="match status" value="1"/>
</dbReference>
<name>A0ABV5Z139_9STAP</name>
<organism evidence="2 3">
    <name type="scientific">Salinicoccus siamensis</name>
    <dbReference type="NCBI Taxonomy" id="381830"/>
    <lineage>
        <taxon>Bacteria</taxon>
        <taxon>Bacillati</taxon>
        <taxon>Bacillota</taxon>
        <taxon>Bacilli</taxon>
        <taxon>Bacillales</taxon>
        <taxon>Staphylococcaceae</taxon>
        <taxon>Salinicoccus</taxon>
    </lineage>
</organism>
<keyword evidence="3" id="KW-1185">Reference proteome</keyword>
<dbReference type="InterPro" id="IPR000361">
    <property type="entry name" value="ATAP_core_dom"/>
</dbReference>
<dbReference type="EMBL" id="JBHMAH010000004">
    <property type="protein sequence ID" value="MFB9859798.1"/>
    <property type="molecule type" value="Genomic_DNA"/>
</dbReference>
<evidence type="ECO:0000259" key="1">
    <source>
        <dbReference type="Pfam" id="PF01521"/>
    </source>
</evidence>
<dbReference type="Gene3D" id="2.60.300.12">
    <property type="entry name" value="HesB-like domain"/>
    <property type="match status" value="1"/>
</dbReference>
<dbReference type="RefSeq" id="WP_380569425.1">
    <property type="nucleotide sequence ID" value="NZ_JBHMAH010000004.1"/>
</dbReference>
<reference evidence="2 3" key="1">
    <citation type="submission" date="2024-09" db="EMBL/GenBank/DDBJ databases">
        <authorList>
            <person name="Sun Q."/>
            <person name="Mori K."/>
        </authorList>
    </citation>
    <scope>NUCLEOTIDE SEQUENCE [LARGE SCALE GENOMIC DNA]</scope>
    <source>
        <strain evidence="2 3">JCM 12822</strain>
    </source>
</reference>
<protein>
    <submittedName>
        <fullName evidence="2">HesB/YadR/YfhF family protein</fullName>
    </submittedName>
</protein>